<proteinExistence type="predicted"/>
<dbReference type="Pfam" id="PF00646">
    <property type="entry name" value="F-box"/>
    <property type="match status" value="1"/>
</dbReference>
<accession>A0A2P2JBB6</accession>
<evidence type="ECO:0000313" key="2">
    <source>
        <dbReference type="EMBL" id="MBW90768.1"/>
    </source>
</evidence>
<dbReference type="PANTHER" id="PTHR35546">
    <property type="entry name" value="F-BOX PROTEIN INTERACTION DOMAIN PROTEIN-RELATED"/>
    <property type="match status" value="1"/>
</dbReference>
<dbReference type="InterPro" id="IPR001810">
    <property type="entry name" value="F-box_dom"/>
</dbReference>
<sequence length="425" mass="48429">MDERRLCSSSFDQLPKEVVLEILYRLPPICAIRCKCVCRLWFSLISHASFSHQYLLRSNLSLVQENTFALYIQRCSDPNNNFVLYHDQESWYNVNPSQFSLNFNLPPQSAGGSSVLFLEPSNGIVLHTTFSDCNGEYPYSAYSVLNPLTKQWLLLPPLPPDEHHTNALVGLVCDPRDHMTSRFKVVRIVFPGRIGQITRSLDVVIFDSETSHWSKSTVSCQHRVYFCTLDRSSAAMEYKGILFWKILMDDVLFAYDPCNSHCQCSLIPLPEECDGGSPRNIDMRIGMSQGHIQIVQMEVSLCCYVWRLEDHRAPEWCLEHKIFLNESVVKDSPFSASLPSLLALDPVDSNIVYFQRHTGMLTAFASFNLQTRQMEVIHCFEDGSLFSYKALAFVLPRWPTLLPKLLCTVVSSQSCATGKKNTIIK</sequence>
<dbReference type="PANTHER" id="PTHR35546:SF130">
    <property type="entry name" value="EXPRESSED PROTEIN"/>
    <property type="match status" value="1"/>
</dbReference>
<dbReference type="EMBL" id="GGEC01010285">
    <property type="protein sequence ID" value="MBW90768.1"/>
    <property type="molecule type" value="Transcribed_RNA"/>
</dbReference>
<dbReference type="InterPro" id="IPR036047">
    <property type="entry name" value="F-box-like_dom_sf"/>
</dbReference>
<protein>
    <recommendedName>
        <fullName evidence="1">F-box domain-containing protein</fullName>
    </recommendedName>
</protein>
<reference evidence="2" key="1">
    <citation type="submission" date="2018-02" db="EMBL/GenBank/DDBJ databases">
        <title>Rhizophora mucronata_Transcriptome.</title>
        <authorList>
            <person name="Meera S.P."/>
            <person name="Sreeshan A."/>
            <person name="Augustine A."/>
        </authorList>
    </citation>
    <scope>NUCLEOTIDE SEQUENCE</scope>
    <source>
        <tissue evidence="2">Leaf</tissue>
    </source>
</reference>
<evidence type="ECO:0000259" key="1">
    <source>
        <dbReference type="PROSITE" id="PS50181"/>
    </source>
</evidence>
<dbReference type="Gene3D" id="1.20.1280.50">
    <property type="match status" value="1"/>
</dbReference>
<dbReference type="InterPro" id="IPR055290">
    <property type="entry name" value="At3g26010-like"/>
</dbReference>
<dbReference type="PROSITE" id="PS50181">
    <property type="entry name" value="FBOX"/>
    <property type="match status" value="1"/>
</dbReference>
<name>A0A2P2JBB6_RHIMU</name>
<dbReference type="SUPFAM" id="SSF81383">
    <property type="entry name" value="F-box domain"/>
    <property type="match status" value="1"/>
</dbReference>
<dbReference type="Pfam" id="PF24750">
    <property type="entry name" value="b-prop_At3g26010-like"/>
    <property type="match status" value="1"/>
</dbReference>
<organism evidence="2">
    <name type="scientific">Rhizophora mucronata</name>
    <name type="common">Asiatic mangrove</name>
    <dbReference type="NCBI Taxonomy" id="61149"/>
    <lineage>
        <taxon>Eukaryota</taxon>
        <taxon>Viridiplantae</taxon>
        <taxon>Streptophyta</taxon>
        <taxon>Embryophyta</taxon>
        <taxon>Tracheophyta</taxon>
        <taxon>Spermatophyta</taxon>
        <taxon>Magnoliopsida</taxon>
        <taxon>eudicotyledons</taxon>
        <taxon>Gunneridae</taxon>
        <taxon>Pentapetalae</taxon>
        <taxon>rosids</taxon>
        <taxon>fabids</taxon>
        <taxon>Malpighiales</taxon>
        <taxon>Rhizophoraceae</taxon>
        <taxon>Rhizophora</taxon>
    </lineage>
</organism>
<dbReference type="AlphaFoldDB" id="A0A2P2JBB6"/>
<dbReference type="SMART" id="SM00256">
    <property type="entry name" value="FBOX"/>
    <property type="match status" value="1"/>
</dbReference>
<feature type="domain" description="F-box" evidence="1">
    <location>
        <begin position="8"/>
        <end position="55"/>
    </location>
</feature>
<dbReference type="InterPro" id="IPR056592">
    <property type="entry name" value="Beta-prop_At3g26010-like"/>
</dbReference>